<dbReference type="SUPFAM" id="SSF51316">
    <property type="entry name" value="Mss4-like"/>
    <property type="match status" value="1"/>
</dbReference>
<dbReference type="InterPro" id="IPR011057">
    <property type="entry name" value="Mss4-like_sf"/>
</dbReference>
<dbReference type="Gene3D" id="3.90.1590.10">
    <property type="entry name" value="glutathione-dependent formaldehyde- activating enzyme (gfa)"/>
    <property type="match status" value="1"/>
</dbReference>
<evidence type="ECO:0000313" key="6">
    <source>
        <dbReference type="EMBL" id="KAG8628756.1"/>
    </source>
</evidence>
<evidence type="ECO:0000256" key="2">
    <source>
        <dbReference type="ARBA" id="ARBA00022723"/>
    </source>
</evidence>
<dbReference type="InterPro" id="IPR006913">
    <property type="entry name" value="CENP-V/GFA"/>
</dbReference>
<proteinExistence type="inferred from homology"/>
<dbReference type="PANTHER" id="PTHR33337">
    <property type="entry name" value="GFA DOMAIN-CONTAINING PROTEIN"/>
    <property type="match status" value="1"/>
</dbReference>
<dbReference type="PROSITE" id="PS51891">
    <property type="entry name" value="CENP_V_GFA"/>
    <property type="match status" value="1"/>
</dbReference>
<evidence type="ECO:0000256" key="3">
    <source>
        <dbReference type="ARBA" id="ARBA00022833"/>
    </source>
</evidence>
<evidence type="ECO:0000313" key="7">
    <source>
        <dbReference type="Proteomes" id="UP000809789"/>
    </source>
</evidence>
<accession>A0A8K0PGA4</accession>
<dbReference type="GO" id="GO:0046872">
    <property type="term" value="F:metal ion binding"/>
    <property type="evidence" value="ECO:0007669"/>
    <property type="project" value="UniProtKB-KW"/>
</dbReference>
<protein>
    <recommendedName>
        <fullName evidence="5">CENP-V/GFA domain-containing protein</fullName>
    </recommendedName>
</protein>
<sequence length="173" mass="19100">MSVRDADKSAPYIPLSGATSDGTSDGTHATATCFCGSVQYRFPLAGIKDVFICHCTDCHKLHSAMFGTNFILSDEDTVVTRGQDKLKTYATKKSIAAHRTMTNHFCIDCGTLMWRTGEGFPGVTIPRVGTVDDFNLMEKELKPRVEMFIKDRAAWIKEVDGTIKADVLYEGYA</sequence>
<dbReference type="GO" id="GO:0016846">
    <property type="term" value="F:carbon-sulfur lyase activity"/>
    <property type="evidence" value="ECO:0007669"/>
    <property type="project" value="InterPro"/>
</dbReference>
<gene>
    <name evidence="6" type="ORF">KVT40_002621</name>
</gene>
<evidence type="ECO:0000256" key="1">
    <source>
        <dbReference type="ARBA" id="ARBA00005495"/>
    </source>
</evidence>
<dbReference type="Pfam" id="PF04828">
    <property type="entry name" value="GFA"/>
    <property type="match status" value="1"/>
</dbReference>
<organism evidence="6 7">
    <name type="scientific">Elsinoe batatas</name>
    <dbReference type="NCBI Taxonomy" id="2601811"/>
    <lineage>
        <taxon>Eukaryota</taxon>
        <taxon>Fungi</taxon>
        <taxon>Dikarya</taxon>
        <taxon>Ascomycota</taxon>
        <taxon>Pezizomycotina</taxon>
        <taxon>Dothideomycetes</taxon>
        <taxon>Dothideomycetidae</taxon>
        <taxon>Myriangiales</taxon>
        <taxon>Elsinoaceae</taxon>
        <taxon>Elsinoe</taxon>
    </lineage>
</organism>
<comment type="caution">
    <text evidence="6">The sequence shown here is derived from an EMBL/GenBank/DDBJ whole genome shotgun (WGS) entry which is preliminary data.</text>
</comment>
<dbReference type="OrthoDB" id="3900342at2759"/>
<dbReference type="AlphaFoldDB" id="A0A8K0PGA4"/>
<evidence type="ECO:0000256" key="4">
    <source>
        <dbReference type="ARBA" id="ARBA00023239"/>
    </source>
</evidence>
<dbReference type="Proteomes" id="UP000809789">
    <property type="component" value="Unassembled WGS sequence"/>
</dbReference>
<feature type="domain" description="CENP-V/GFA" evidence="5">
    <location>
        <begin position="28"/>
        <end position="140"/>
    </location>
</feature>
<keyword evidence="2" id="KW-0479">Metal-binding</keyword>
<keyword evidence="3" id="KW-0862">Zinc</keyword>
<dbReference type="PANTHER" id="PTHR33337:SF8">
    <property type="entry name" value="CENP-V_GFA DOMAIN-CONTAINING PROTEIN"/>
    <property type="match status" value="1"/>
</dbReference>
<keyword evidence="4" id="KW-0456">Lyase</keyword>
<reference evidence="6" key="1">
    <citation type="submission" date="2021-07" db="EMBL/GenBank/DDBJ databases">
        <title>Elsinoe batatas strain:CRI-CJ2 Genome sequencing and assembly.</title>
        <authorList>
            <person name="Huang L."/>
        </authorList>
    </citation>
    <scope>NUCLEOTIDE SEQUENCE</scope>
    <source>
        <strain evidence="6">CRI-CJ2</strain>
    </source>
</reference>
<comment type="similarity">
    <text evidence="1">Belongs to the Gfa family.</text>
</comment>
<keyword evidence="7" id="KW-1185">Reference proteome</keyword>
<evidence type="ECO:0000259" key="5">
    <source>
        <dbReference type="PROSITE" id="PS51891"/>
    </source>
</evidence>
<name>A0A8K0PGA4_9PEZI</name>
<dbReference type="EMBL" id="JAESVG020000003">
    <property type="protein sequence ID" value="KAG8628756.1"/>
    <property type="molecule type" value="Genomic_DNA"/>
</dbReference>